<name>A0A8S1XEV2_PAROT</name>
<keyword evidence="3" id="KW-0904">Protein phosphatase</keyword>
<evidence type="ECO:0000313" key="9">
    <source>
        <dbReference type="Proteomes" id="UP000683925"/>
    </source>
</evidence>
<evidence type="ECO:0000256" key="2">
    <source>
        <dbReference type="ARBA" id="ARBA00022801"/>
    </source>
</evidence>
<evidence type="ECO:0000259" key="6">
    <source>
        <dbReference type="PROSITE" id="PS50054"/>
    </source>
</evidence>
<dbReference type="InterPro" id="IPR000387">
    <property type="entry name" value="Tyr_Pase_dom"/>
</dbReference>
<reference evidence="8" key="1">
    <citation type="submission" date="2021-01" db="EMBL/GenBank/DDBJ databases">
        <authorList>
            <consortium name="Genoscope - CEA"/>
            <person name="William W."/>
        </authorList>
    </citation>
    <scope>NUCLEOTIDE SEQUENCE</scope>
</reference>
<evidence type="ECO:0000256" key="1">
    <source>
        <dbReference type="ARBA" id="ARBA00008601"/>
    </source>
</evidence>
<dbReference type="OMA" id="FIKELHM"/>
<comment type="catalytic activity">
    <reaction evidence="4">
        <text>O-phospho-L-seryl-[protein] + H2O = L-seryl-[protein] + phosphate</text>
        <dbReference type="Rhea" id="RHEA:20629"/>
        <dbReference type="Rhea" id="RHEA-COMP:9863"/>
        <dbReference type="Rhea" id="RHEA-COMP:11604"/>
        <dbReference type="ChEBI" id="CHEBI:15377"/>
        <dbReference type="ChEBI" id="CHEBI:29999"/>
        <dbReference type="ChEBI" id="CHEBI:43474"/>
        <dbReference type="ChEBI" id="CHEBI:83421"/>
        <dbReference type="EC" id="3.1.3.16"/>
    </reaction>
</comment>
<evidence type="ECO:0008006" key="10">
    <source>
        <dbReference type="Google" id="ProtNLM"/>
    </source>
</evidence>
<comment type="catalytic activity">
    <reaction evidence="5">
        <text>O-phospho-L-threonyl-[protein] + H2O = L-threonyl-[protein] + phosphate</text>
        <dbReference type="Rhea" id="RHEA:47004"/>
        <dbReference type="Rhea" id="RHEA-COMP:11060"/>
        <dbReference type="Rhea" id="RHEA-COMP:11605"/>
        <dbReference type="ChEBI" id="CHEBI:15377"/>
        <dbReference type="ChEBI" id="CHEBI:30013"/>
        <dbReference type="ChEBI" id="CHEBI:43474"/>
        <dbReference type="ChEBI" id="CHEBI:61977"/>
        <dbReference type="EC" id="3.1.3.16"/>
    </reaction>
</comment>
<dbReference type="PANTHER" id="PTHR45948">
    <property type="entry name" value="DUAL SPECIFICITY PROTEIN PHOSPHATASE DDB_G0269404-RELATED"/>
    <property type="match status" value="1"/>
</dbReference>
<dbReference type="InterPro" id="IPR000340">
    <property type="entry name" value="Dual-sp_phosphatase_cat-dom"/>
</dbReference>
<dbReference type="PANTHER" id="PTHR45948:SF2">
    <property type="entry name" value="DUAL SPECIFICITY PROTEIN PHOSPHATASE"/>
    <property type="match status" value="1"/>
</dbReference>
<dbReference type="OrthoDB" id="2017893at2759"/>
<dbReference type="GO" id="GO:0007165">
    <property type="term" value="P:signal transduction"/>
    <property type="evidence" value="ECO:0007669"/>
    <property type="project" value="TreeGrafter"/>
</dbReference>
<comment type="caution">
    <text evidence="8">The sequence shown here is derived from an EMBL/GenBank/DDBJ whole genome shotgun (WGS) entry which is preliminary data.</text>
</comment>
<dbReference type="InterPro" id="IPR020422">
    <property type="entry name" value="TYR_PHOSPHATASE_DUAL_dom"/>
</dbReference>
<dbReference type="GO" id="GO:0004725">
    <property type="term" value="F:protein tyrosine phosphatase activity"/>
    <property type="evidence" value="ECO:0007669"/>
    <property type="project" value="TreeGrafter"/>
</dbReference>
<accession>A0A8S1XEV2</accession>
<evidence type="ECO:0000256" key="5">
    <source>
        <dbReference type="ARBA" id="ARBA00048336"/>
    </source>
</evidence>
<dbReference type="Pfam" id="PF00782">
    <property type="entry name" value="DSPc"/>
    <property type="match status" value="1"/>
</dbReference>
<dbReference type="PROSITE" id="PS50056">
    <property type="entry name" value="TYR_PHOSPHATASE_2"/>
    <property type="match status" value="1"/>
</dbReference>
<dbReference type="GO" id="GO:0004722">
    <property type="term" value="F:protein serine/threonine phosphatase activity"/>
    <property type="evidence" value="ECO:0007669"/>
    <property type="project" value="UniProtKB-EC"/>
</dbReference>
<organism evidence="8 9">
    <name type="scientific">Paramecium octaurelia</name>
    <dbReference type="NCBI Taxonomy" id="43137"/>
    <lineage>
        <taxon>Eukaryota</taxon>
        <taxon>Sar</taxon>
        <taxon>Alveolata</taxon>
        <taxon>Ciliophora</taxon>
        <taxon>Intramacronucleata</taxon>
        <taxon>Oligohymenophorea</taxon>
        <taxon>Peniculida</taxon>
        <taxon>Parameciidae</taxon>
        <taxon>Paramecium</taxon>
    </lineage>
</organism>
<dbReference type="Proteomes" id="UP000683925">
    <property type="component" value="Unassembled WGS sequence"/>
</dbReference>
<proteinExistence type="inferred from homology"/>
<dbReference type="CDD" id="cd14498">
    <property type="entry name" value="DSP"/>
    <property type="match status" value="1"/>
</dbReference>
<gene>
    <name evidence="8" type="ORF">POCTA_138.1.T1200116</name>
</gene>
<evidence type="ECO:0000256" key="3">
    <source>
        <dbReference type="ARBA" id="ARBA00022912"/>
    </source>
</evidence>
<keyword evidence="9" id="KW-1185">Reference proteome</keyword>
<keyword evidence="2" id="KW-0378">Hydrolase</keyword>
<comment type="similarity">
    <text evidence="1">Belongs to the protein-tyrosine phosphatase family. Non-receptor class dual specificity subfamily.</text>
</comment>
<sequence>MYQEIYGCTLIHPSKYTEKGNLYVGGIKSLDQIQKHKFGAIISAVEKLDKQIPDYVHHLRIVAYDEPNFNLSEHFDQTNSFIKQHLESTNVLVHCQVGVSRSVSILMAYFIKELHMTPDAALSYIKNKRGFVYPNEGFQQQLRIYYEKHKDNYKID</sequence>
<protein>
    <recommendedName>
        <fullName evidence="10">Protein-tyrosine-phosphatase</fullName>
    </recommendedName>
</protein>
<dbReference type="FunFam" id="3.90.190.10:FF:000193">
    <property type="entry name" value="Uncharacterized protein"/>
    <property type="match status" value="1"/>
</dbReference>
<feature type="domain" description="Tyrosine specific protein phosphatases" evidence="7">
    <location>
        <begin position="72"/>
        <end position="129"/>
    </location>
</feature>
<evidence type="ECO:0000313" key="8">
    <source>
        <dbReference type="EMBL" id="CAD8199776.1"/>
    </source>
</evidence>
<feature type="domain" description="Tyrosine-protein phosphatase" evidence="6">
    <location>
        <begin position="7"/>
        <end position="151"/>
    </location>
</feature>
<dbReference type="AlphaFoldDB" id="A0A8S1XEV2"/>
<dbReference type="GO" id="GO:0005829">
    <property type="term" value="C:cytosol"/>
    <property type="evidence" value="ECO:0007669"/>
    <property type="project" value="TreeGrafter"/>
</dbReference>
<dbReference type="SMART" id="SM00195">
    <property type="entry name" value="DSPc"/>
    <property type="match status" value="1"/>
</dbReference>
<dbReference type="PROSITE" id="PS50054">
    <property type="entry name" value="TYR_PHOSPHATASE_DUAL"/>
    <property type="match status" value="1"/>
</dbReference>
<dbReference type="EMBL" id="CAJJDP010000120">
    <property type="protein sequence ID" value="CAD8199776.1"/>
    <property type="molecule type" value="Genomic_DNA"/>
</dbReference>
<evidence type="ECO:0000256" key="4">
    <source>
        <dbReference type="ARBA" id="ARBA00047761"/>
    </source>
</evidence>
<evidence type="ECO:0000259" key="7">
    <source>
        <dbReference type="PROSITE" id="PS50056"/>
    </source>
</evidence>